<dbReference type="AlphaFoldDB" id="A0A9W9R2P8"/>
<reference evidence="2" key="1">
    <citation type="submission" date="2022-12" db="EMBL/GenBank/DDBJ databases">
        <authorList>
            <person name="Petersen C."/>
        </authorList>
    </citation>
    <scope>NUCLEOTIDE SEQUENCE</scope>
    <source>
        <strain evidence="2">IBT 35673</strain>
    </source>
</reference>
<proteinExistence type="predicted"/>
<sequence>MMSTPEPFPAAYCPPVEDIKEESSSDEFSSKVFPPGAFPPENCLPAEREPINSSTEFVRNSIQDDDLSWEEFTDSDYQSGIQELKDQLEDLGQQRLSQTKRLQAIEAKIEDLFTEKEITAQLWNTLREPILHSWSGKRPSSKVDCRLALYTHRGNIRADIRAIDAMRFIDGEVFQDWQDAFEDRYGVPWKECVETNCLRNVSWEGVQVFNMRAYVSHRFQGPRDEIMRICDSWIVRWRLDHKFPVPAVPYARLCRLYYAM</sequence>
<evidence type="ECO:0000313" key="2">
    <source>
        <dbReference type="EMBL" id="KAJ5352638.1"/>
    </source>
</evidence>
<evidence type="ECO:0000256" key="1">
    <source>
        <dbReference type="SAM" id="MobiDB-lite"/>
    </source>
</evidence>
<accession>A0A9W9R2P8</accession>
<protein>
    <submittedName>
        <fullName evidence="2">Uncharacterized protein</fullName>
    </submittedName>
</protein>
<dbReference type="Proteomes" id="UP001147695">
    <property type="component" value="Unassembled WGS sequence"/>
</dbReference>
<evidence type="ECO:0000313" key="3">
    <source>
        <dbReference type="Proteomes" id="UP001147695"/>
    </source>
</evidence>
<gene>
    <name evidence="2" type="ORF">N7452_001612</name>
</gene>
<reference evidence="2" key="2">
    <citation type="journal article" date="2023" name="IMA Fungus">
        <title>Comparative genomic study of the Penicillium genus elucidates a diverse pangenome and 15 lateral gene transfer events.</title>
        <authorList>
            <person name="Petersen C."/>
            <person name="Sorensen T."/>
            <person name="Nielsen M.R."/>
            <person name="Sondergaard T.E."/>
            <person name="Sorensen J.L."/>
            <person name="Fitzpatrick D.A."/>
            <person name="Frisvad J.C."/>
            <person name="Nielsen K.L."/>
        </authorList>
    </citation>
    <scope>NUCLEOTIDE SEQUENCE</scope>
    <source>
        <strain evidence="2">IBT 35673</strain>
    </source>
</reference>
<feature type="region of interest" description="Disordered" evidence="1">
    <location>
        <begin position="1"/>
        <end position="41"/>
    </location>
</feature>
<organism evidence="2 3">
    <name type="scientific">Penicillium brevicompactum</name>
    <dbReference type="NCBI Taxonomy" id="5074"/>
    <lineage>
        <taxon>Eukaryota</taxon>
        <taxon>Fungi</taxon>
        <taxon>Dikarya</taxon>
        <taxon>Ascomycota</taxon>
        <taxon>Pezizomycotina</taxon>
        <taxon>Eurotiomycetes</taxon>
        <taxon>Eurotiomycetidae</taxon>
        <taxon>Eurotiales</taxon>
        <taxon>Aspergillaceae</taxon>
        <taxon>Penicillium</taxon>
    </lineage>
</organism>
<name>A0A9W9R2P8_PENBR</name>
<dbReference type="EMBL" id="JAPZBQ010000001">
    <property type="protein sequence ID" value="KAJ5352638.1"/>
    <property type="molecule type" value="Genomic_DNA"/>
</dbReference>
<comment type="caution">
    <text evidence="2">The sequence shown here is derived from an EMBL/GenBank/DDBJ whole genome shotgun (WGS) entry which is preliminary data.</text>
</comment>